<dbReference type="RefSeq" id="WP_386405315.1">
    <property type="nucleotide sequence ID" value="NZ_JBHTJH010000004.1"/>
</dbReference>
<keyword evidence="2" id="KW-1185">Reference proteome</keyword>
<accession>A0ABW3CYM9</accession>
<gene>
    <name evidence="1" type="ORF">ACFQ1M_05935</name>
</gene>
<protein>
    <submittedName>
        <fullName evidence="1">Uncharacterized protein</fullName>
    </submittedName>
</protein>
<comment type="caution">
    <text evidence="1">The sequence shown here is derived from an EMBL/GenBank/DDBJ whole genome shotgun (WGS) entry which is preliminary data.</text>
</comment>
<organism evidence="1 2">
    <name type="scientific">Sungkyunkwania multivorans</name>
    <dbReference type="NCBI Taxonomy" id="1173618"/>
    <lineage>
        <taxon>Bacteria</taxon>
        <taxon>Pseudomonadati</taxon>
        <taxon>Bacteroidota</taxon>
        <taxon>Flavobacteriia</taxon>
        <taxon>Flavobacteriales</taxon>
        <taxon>Flavobacteriaceae</taxon>
        <taxon>Sungkyunkwania</taxon>
    </lineage>
</organism>
<dbReference type="Proteomes" id="UP001596978">
    <property type="component" value="Unassembled WGS sequence"/>
</dbReference>
<name>A0ABW3CYM9_9FLAO</name>
<evidence type="ECO:0000313" key="1">
    <source>
        <dbReference type="EMBL" id="MFD0861738.1"/>
    </source>
</evidence>
<proteinExistence type="predicted"/>
<dbReference type="EMBL" id="JBHTJH010000004">
    <property type="protein sequence ID" value="MFD0861738.1"/>
    <property type="molecule type" value="Genomic_DNA"/>
</dbReference>
<evidence type="ECO:0000313" key="2">
    <source>
        <dbReference type="Proteomes" id="UP001596978"/>
    </source>
</evidence>
<sequence length="190" mass="21883">MLTKFEIISDKSISQAFARVNIYELESALDYIKNLPYGRTSSRNDLRLVLSEKKGSCSSKHGLIKQLAIENDWKAVQLFLGIYLMNSSNTPRIGDILLQAGIAELPEAHTYLKIDGTLVDLTFKENKVPKFLDSLYYEEEISADQINHYKRNLHRKFLDNWSAEKNLGFSLEQLWQIREKCILALSKPKN</sequence>
<reference evidence="2" key="1">
    <citation type="journal article" date="2019" name="Int. J. Syst. Evol. Microbiol.">
        <title>The Global Catalogue of Microorganisms (GCM) 10K type strain sequencing project: providing services to taxonomists for standard genome sequencing and annotation.</title>
        <authorList>
            <consortium name="The Broad Institute Genomics Platform"/>
            <consortium name="The Broad Institute Genome Sequencing Center for Infectious Disease"/>
            <person name="Wu L."/>
            <person name="Ma J."/>
        </authorList>
    </citation>
    <scope>NUCLEOTIDE SEQUENCE [LARGE SCALE GENOMIC DNA]</scope>
    <source>
        <strain evidence="2">CCUG 62952</strain>
    </source>
</reference>